<organism evidence="6 7">
    <name type="scientific">Fodinisporobacter ferrooxydans</name>
    <dbReference type="NCBI Taxonomy" id="2901836"/>
    <lineage>
        <taxon>Bacteria</taxon>
        <taxon>Bacillati</taxon>
        <taxon>Bacillota</taxon>
        <taxon>Bacilli</taxon>
        <taxon>Bacillales</taxon>
        <taxon>Alicyclobacillaceae</taxon>
        <taxon>Fodinisporobacter</taxon>
    </lineage>
</organism>
<accession>A0ABY4CX16</accession>
<dbReference type="InterPro" id="IPR014757">
    <property type="entry name" value="Tscrpt_reg_IclR_C"/>
</dbReference>
<gene>
    <name evidence="6" type="ORF">LSG31_09945</name>
</gene>
<evidence type="ECO:0000259" key="4">
    <source>
        <dbReference type="PROSITE" id="PS51077"/>
    </source>
</evidence>
<dbReference type="Pfam" id="PF09339">
    <property type="entry name" value="HTH_IclR"/>
    <property type="match status" value="1"/>
</dbReference>
<keyword evidence="3" id="KW-0804">Transcription</keyword>
<evidence type="ECO:0000313" key="6">
    <source>
        <dbReference type="EMBL" id="UOF92445.1"/>
    </source>
</evidence>
<evidence type="ECO:0000256" key="2">
    <source>
        <dbReference type="ARBA" id="ARBA00023125"/>
    </source>
</evidence>
<feature type="domain" description="IclR-ED" evidence="5">
    <location>
        <begin position="69"/>
        <end position="251"/>
    </location>
</feature>
<feature type="domain" description="HTH iclR-type" evidence="4">
    <location>
        <begin position="7"/>
        <end position="68"/>
    </location>
</feature>
<evidence type="ECO:0000259" key="5">
    <source>
        <dbReference type="PROSITE" id="PS51078"/>
    </source>
</evidence>
<dbReference type="RefSeq" id="WP_347439111.1">
    <property type="nucleotide sequence ID" value="NZ_CP089291.1"/>
</dbReference>
<dbReference type="InterPro" id="IPR005471">
    <property type="entry name" value="Tscrpt_reg_IclR_N"/>
</dbReference>
<name>A0ABY4CX16_9BACL</name>
<evidence type="ECO:0000256" key="1">
    <source>
        <dbReference type="ARBA" id="ARBA00023015"/>
    </source>
</evidence>
<dbReference type="PROSITE" id="PS51077">
    <property type="entry name" value="HTH_ICLR"/>
    <property type="match status" value="1"/>
</dbReference>
<dbReference type="InterPro" id="IPR036390">
    <property type="entry name" value="WH_DNA-bd_sf"/>
</dbReference>
<dbReference type="InterPro" id="IPR029016">
    <property type="entry name" value="GAF-like_dom_sf"/>
</dbReference>
<keyword evidence="1" id="KW-0805">Transcription regulation</keyword>
<proteinExistence type="predicted"/>
<dbReference type="PROSITE" id="PS51078">
    <property type="entry name" value="ICLR_ED"/>
    <property type="match status" value="1"/>
</dbReference>
<evidence type="ECO:0000256" key="3">
    <source>
        <dbReference type="ARBA" id="ARBA00023163"/>
    </source>
</evidence>
<dbReference type="PANTHER" id="PTHR30136:SF24">
    <property type="entry name" value="HTH-TYPE TRANSCRIPTIONAL REPRESSOR ALLR"/>
    <property type="match status" value="1"/>
</dbReference>
<dbReference type="Gene3D" id="1.10.10.10">
    <property type="entry name" value="Winged helix-like DNA-binding domain superfamily/Winged helix DNA-binding domain"/>
    <property type="match status" value="1"/>
</dbReference>
<keyword evidence="7" id="KW-1185">Reference proteome</keyword>
<evidence type="ECO:0000313" key="7">
    <source>
        <dbReference type="Proteomes" id="UP000830167"/>
    </source>
</evidence>
<dbReference type="Gene3D" id="3.30.450.40">
    <property type="match status" value="1"/>
</dbReference>
<dbReference type="SUPFAM" id="SSF55781">
    <property type="entry name" value="GAF domain-like"/>
    <property type="match status" value="1"/>
</dbReference>
<reference evidence="6" key="1">
    <citation type="submission" date="2021-12" db="EMBL/GenBank/DDBJ databases">
        <title>Alicyclobacillaceae gen. nov., sp. nov., isolated from chalcocite enrichment system.</title>
        <authorList>
            <person name="Jiang Z."/>
        </authorList>
    </citation>
    <scope>NUCLEOTIDE SEQUENCE</scope>
    <source>
        <strain evidence="6">MYW30-H2</strain>
    </source>
</reference>
<keyword evidence="2" id="KW-0238">DNA-binding</keyword>
<dbReference type="PANTHER" id="PTHR30136">
    <property type="entry name" value="HELIX-TURN-HELIX TRANSCRIPTIONAL REGULATOR, ICLR FAMILY"/>
    <property type="match status" value="1"/>
</dbReference>
<dbReference type="Pfam" id="PF01614">
    <property type="entry name" value="IclR_C"/>
    <property type="match status" value="1"/>
</dbReference>
<sequence>MKPKYWVPALERAHAILAQIASEPGSLRLIDLATRLDINKSSMFSLLHTMETIGWIVKEKGDTYMLGPALGAFGAAFSNQFQLQEAFRLEAISTVQKIEETVQLGVLDGNQVIYLGKEECIAPIRLVSNPGMRFPAHATALGKVQLAQHDYQTLQQLYPDGQLEERTPFTVKHLSELWLQLQEIHKLGYAFDREEAVQGFFCIAAPIFNHEGRIIGAVSVSMVETSWKEKWEMAIREILQLALRISSRAGFVRKGE</sequence>
<dbReference type="SUPFAM" id="SSF46785">
    <property type="entry name" value="Winged helix' DNA-binding domain"/>
    <property type="match status" value="1"/>
</dbReference>
<dbReference type="Proteomes" id="UP000830167">
    <property type="component" value="Chromosome"/>
</dbReference>
<dbReference type="SMART" id="SM00346">
    <property type="entry name" value="HTH_ICLR"/>
    <property type="match status" value="1"/>
</dbReference>
<dbReference type="InterPro" id="IPR036388">
    <property type="entry name" value="WH-like_DNA-bd_sf"/>
</dbReference>
<dbReference type="EMBL" id="CP089291">
    <property type="protein sequence ID" value="UOF92445.1"/>
    <property type="molecule type" value="Genomic_DNA"/>
</dbReference>
<protein>
    <submittedName>
        <fullName evidence="6">IclR family transcriptional regulator</fullName>
    </submittedName>
</protein>
<dbReference type="InterPro" id="IPR050707">
    <property type="entry name" value="HTH_MetabolicPath_Reg"/>
</dbReference>